<reference evidence="1" key="1">
    <citation type="submission" date="2021-02" db="EMBL/GenBank/DDBJ databases">
        <authorList>
            <person name="Nowell W R."/>
        </authorList>
    </citation>
    <scope>NUCLEOTIDE SEQUENCE</scope>
</reference>
<dbReference type="EMBL" id="CAJOBH010269462">
    <property type="protein sequence ID" value="CAF5163642.1"/>
    <property type="molecule type" value="Genomic_DNA"/>
</dbReference>
<comment type="caution">
    <text evidence="1">The sequence shown here is derived from an EMBL/GenBank/DDBJ whole genome shotgun (WGS) entry which is preliminary data.</text>
</comment>
<dbReference type="AlphaFoldDB" id="A0A8S3GID3"/>
<evidence type="ECO:0000313" key="2">
    <source>
        <dbReference type="EMBL" id="CAF5225796.1"/>
    </source>
</evidence>
<name>A0A8S3GID3_9BILA</name>
<protein>
    <submittedName>
        <fullName evidence="1">Uncharacterized protein</fullName>
    </submittedName>
</protein>
<sequence>FQSQQLSNWLLKNSELIRNTRENYIELTHKNKQYNLPPINPNANRTKPQTGLSAIIKRFGLTSKDPTLLSRVDLSTSHNQDRCARHLLEKLDEIGCINLDNDTHTLILSMTPDKKQDLIIRNPIIPVTRQTLTDYLINHGRFALSSDRTNIEYRHYDDGR</sequence>
<proteinExistence type="predicted"/>
<feature type="non-terminal residue" evidence="1">
    <location>
        <position position="1"/>
    </location>
</feature>
<dbReference type="EMBL" id="CAJOBJ010376715">
    <property type="protein sequence ID" value="CAF5225796.1"/>
    <property type="molecule type" value="Genomic_DNA"/>
</dbReference>
<feature type="non-terminal residue" evidence="1">
    <location>
        <position position="160"/>
    </location>
</feature>
<dbReference type="Proteomes" id="UP000681720">
    <property type="component" value="Unassembled WGS sequence"/>
</dbReference>
<gene>
    <name evidence="1" type="ORF">BYL167_LOCUS75319</name>
    <name evidence="2" type="ORF">GIL414_LOCUS86785</name>
</gene>
<dbReference type="Proteomes" id="UP000681967">
    <property type="component" value="Unassembled WGS sequence"/>
</dbReference>
<organism evidence="1 3">
    <name type="scientific">Rotaria magnacalcarata</name>
    <dbReference type="NCBI Taxonomy" id="392030"/>
    <lineage>
        <taxon>Eukaryota</taxon>
        <taxon>Metazoa</taxon>
        <taxon>Spiralia</taxon>
        <taxon>Gnathifera</taxon>
        <taxon>Rotifera</taxon>
        <taxon>Eurotatoria</taxon>
        <taxon>Bdelloidea</taxon>
        <taxon>Philodinida</taxon>
        <taxon>Philodinidae</taxon>
        <taxon>Rotaria</taxon>
    </lineage>
</organism>
<evidence type="ECO:0000313" key="3">
    <source>
        <dbReference type="Proteomes" id="UP000681967"/>
    </source>
</evidence>
<evidence type="ECO:0000313" key="1">
    <source>
        <dbReference type="EMBL" id="CAF5163642.1"/>
    </source>
</evidence>
<accession>A0A8S3GID3</accession>